<evidence type="ECO:0000313" key="4">
    <source>
        <dbReference type="Proteomes" id="UP000656042"/>
    </source>
</evidence>
<keyword evidence="4" id="KW-1185">Reference proteome</keyword>
<keyword evidence="2" id="KW-1133">Transmembrane helix</keyword>
<evidence type="ECO:0000256" key="1">
    <source>
        <dbReference type="SAM" id="MobiDB-lite"/>
    </source>
</evidence>
<proteinExistence type="predicted"/>
<feature type="transmembrane region" description="Helical" evidence="2">
    <location>
        <begin position="6"/>
        <end position="26"/>
    </location>
</feature>
<sequence length="185" mass="20343">MLGMNWIPLLSAVAGAVVALGSSLVVDLRRDHSRRDRDRRQERRRQGVAFTVALVDALGALRLVAAAEQDSAQRRVATSEAVTPVYVAREQLLVTGTAGQLAAGESAFQALIDVRDAVRAGSGRDSAEYHDAYHRFAEALWRFRLTIRSDLGEPEITPQELSRPDWTDRDRCDTCRSRAQSPAGS</sequence>
<feature type="transmembrane region" description="Helical" evidence="2">
    <location>
        <begin position="47"/>
        <end position="65"/>
    </location>
</feature>
<feature type="compositionally biased region" description="Basic and acidic residues" evidence="1">
    <location>
        <begin position="162"/>
        <end position="176"/>
    </location>
</feature>
<feature type="region of interest" description="Disordered" evidence="1">
    <location>
        <begin position="155"/>
        <end position="185"/>
    </location>
</feature>
<comment type="caution">
    <text evidence="3">The sequence shown here is derived from an EMBL/GenBank/DDBJ whole genome shotgun (WGS) entry which is preliminary data.</text>
</comment>
<evidence type="ECO:0000256" key="2">
    <source>
        <dbReference type="SAM" id="Phobius"/>
    </source>
</evidence>
<dbReference type="EMBL" id="BMMX01000034">
    <property type="protein sequence ID" value="GGL10404.1"/>
    <property type="molecule type" value="Genomic_DNA"/>
</dbReference>
<reference evidence="3" key="2">
    <citation type="submission" date="2020-09" db="EMBL/GenBank/DDBJ databases">
        <authorList>
            <person name="Sun Q."/>
            <person name="Zhou Y."/>
        </authorList>
    </citation>
    <scope>NUCLEOTIDE SEQUENCE</scope>
    <source>
        <strain evidence="3">CGMCC 4.7299</strain>
    </source>
</reference>
<organism evidence="3 4">
    <name type="scientific">Mangrovihabitans endophyticus</name>
    <dbReference type="NCBI Taxonomy" id="1751298"/>
    <lineage>
        <taxon>Bacteria</taxon>
        <taxon>Bacillati</taxon>
        <taxon>Actinomycetota</taxon>
        <taxon>Actinomycetes</taxon>
        <taxon>Micromonosporales</taxon>
        <taxon>Micromonosporaceae</taxon>
        <taxon>Mangrovihabitans</taxon>
    </lineage>
</organism>
<evidence type="ECO:0000313" key="3">
    <source>
        <dbReference type="EMBL" id="GGL10404.1"/>
    </source>
</evidence>
<reference evidence="3" key="1">
    <citation type="journal article" date="2014" name="Int. J. Syst. Evol. Microbiol.">
        <title>Complete genome sequence of Corynebacterium casei LMG S-19264T (=DSM 44701T), isolated from a smear-ripened cheese.</title>
        <authorList>
            <consortium name="US DOE Joint Genome Institute (JGI-PGF)"/>
            <person name="Walter F."/>
            <person name="Albersmeier A."/>
            <person name="Kalinowski J."/>
            <person name="Ruckert C."/>
        </authorList>
    </citation>
    <scope>NUCLEOTIDE SEQUENCE</scope>
    <source>
        <strain evidence="3">CGMCC 4.7299</strain>
    </source>
</reference>
<accession>A0A8J3C2U4</accession>
<dbReference type="AlphaFoldDB" id="A0A8J3C2U4"/>
<name>A0A8J3C2U4_9ACTN</name>
<keyword evidence="2" id="KW-0472">Membrane</keyword>
<dbReference type="Proteomes" id="UP000656042">
    <property type="component" value="Unassembled WGS sequence"/>
</dbReference>
<protein>
    <submittedName>
        <fullName evidence="3">Uncharacterized protein</fullName>
    </submittedName>
</protein>
<keyword evidence="2" id="KW-0812">Transmembrane</keyword>
<gene>
    <name evidence="3" type="ORF">GCM10012284_51440</name>
</gene>